<dbReference type="SUPFAM" id="SSF81653">
    <property type="entry name" value="Calcium ATPase, transduction domain A"/>
    <property type="match status" value="1"/>
</dbReference>
<feature type="transmembrane region" description="Helical" evidence="15">
    <location>
        <begin position="246"/>
        <end position="268"/>
    </location>
</feature>
<evidence type="ECO:0000256" key="7">
    <source>
        <dbReference type="ARBA" id="ARBA00022723"/>
    </source>
</evidence>
<dbReference type="Pfam" id="PF00702">
    <property type="entry name" value="Hydrolase"/>
    <property type="match status" value="1"/>
</dbReference>
<evidence type="ECO:0000259" key="16">
    <source>
        <dbReference type="PROSITE" id="PS50846"/>
    </source>
</evidence>
<dbReference type="NCBIfam" id="TIGR01494">
    <property type="entry name" value="ATPase_P-type"/>
    <property type="match status" value="1"/>
</dbReference>
<evidence type="ECO:0000256" key="6">
    <source>
        <dbReference type="ARBA" id="ARBA00022692"/>
    </source>
</evidence>
<dbReference type="InterPro" id="IPR036163">
    <property type="entry name" value="HMA_dom_sf"/>
</dbReference>
<keyword evidence="3" id="KW-0813">Transport</keyword>
<comment type="similarity">
    <text evidence="2 15">Belongs to the cation transport ATPase (P-type) (TC 3.A.3) family. Type IB subfamily.</text>
</comment>
<organism evidence="17 18">
    <name type="scientific">Sessilibacter corallicola</name>
    <dbReference type="NCBI Taxonomy" id="2904075"/>
    <lineage>
        <taxon>Bacteria</taxon>
        <taxon>Pseudomonadati</taxon>
        <taxon>Pseudomonadota</taxon>
        <taxon>Gammaproteobacteria</taxon>
        <taxon>Cellvibrionales</taxon>
        <taxon>Cellvibrionaceae</taxon>
        <taxon>Sessilibacter</taxon>
    </lineage>
</organism>
<dbReference type="CDD" id="cd02079">
    <property type="entry name" value="P-type_ATPase_HM"/>
    <property type="match status" value="1"/>
</dbReference>
<dbReference type="InterPro" id="IPR027256">
    <property type="entry name" value="P-typ_ATPase_IB"/>
</dbReference>
<comment type="caution">
    <text evidence="17">The sequence shown here is derived from an EMBL/GenBank/DDBJ whole genome shotgun (WGS) entry which is preliminary data.</text>
</comment>
<evidence type="ECO:0000256" key="8">
    <source>
        <dbReference type="ARBA" id="ARBA00022741"/>
    </source>
</evidence>
<dbReference type="Pfam" id="PF12156">
    <property type="entry name" value="ATPase-cat_bd"/>
    <property type="match status" value="1"/>
</dbReference>
<keyword evidence="14 15" id="KW-0472">Membrane</keyword>
<dbReference type="CDD" id="cd00371">
    <property type="entry name" value="HMA"/>
    <property type="match status" value="1"/>
</dbReference>
<dbReference type="InterPro" id="IPR008250">
    <property type="entry name" value="ATPase_P-typ_transduc_dom_A_sf"/>
</dbReference>
<dbReference type="Gene3D" id="3.40.50.1000">
    <property type="entry name" value="HAD superfamily/HAD-like"/>
    <property type="match status" value="1"/>
</dbReference>
<dbReference type="PANTHER" id="PTHR43520:SF5">
    <property type="entry name" value="CATION-TRANSPORTING P-TYPE ATPASE-RELATED"/>
    <property type="match status" value="1"/>
</dbReference>
<evidence type="ECO:0000313" key="17">
    <source>
        <dbReference type="EMBL" id="GAA6166398.1"/>
    </source>
</evidence>
<protein>
    <submittedName>
        <fullName evidence="17">Heavy metal translocating P-type ATPase metal-binding domain-containing protein</fullName>
    </submittedName>
</protein>
<sequence>MNQAQSQPCYHCGLPVADPNEYTATLDEQARSFCCPGCQAVAQAIHGSGLASFYQFRSELNLKPDTEIQKLNFEAYDLPELQKEFVFPADGESENLVQAQLLVEGITCAACVWLIEHRLQTLDGIERVSVNAATERLSIRWHKDKIRMSEILSAVFDIGYKLTPANEDQAQEKRQKEDRLSLMRLGVAGFGMMQVGMVAVALYTGASEQWMIYWRWVSLIIATPVVLFSARPFFNAAIRALRQKHLVMDVPVSIAIGFAYTASIWATLSASGEVYFDSVSMFTFFLLLGRYLEMRARHNNSLGNSKFAQLLPLTATLVRKGTNGESQTTVAQKSLKIGDIVAVGTGESVPCDGVIEDGETLIDESLLTGESSPVKKSVRDSVVAGSVNMESTVKIKVTAIGQQTRLSAIERLVESASLNKPYQIALADKLASYFVGAVLLFSVLIGGFWLWHEPSEALWIVLSVLVVTCPCALSLATPAAHAAALSRLRGAGLLVLNSDCLAALAKVDQVAFDKTGTLTVGKPQVVEYKSLNSLPEEEGLAIIAALEMGSSHPIAAAFQQWQGNKTARDVKNTIGSGVSGTIDTRKYRFGKAEFASETGKAIPAPSSGQWLLLSCESEPVAWVKLDDKLRESAKESVELFRERKMGVELISGDASDTVEKMAQALGINEYRAGCLPDEKLDIIQKHQDKQKVVMMVGDGINDVPVLSGADVSVAMSQATDLAQTRADCILLNADLTVLYKAIVFAKRLRKTVKQNLTWALAYNGLALPLAALGYIPPWAAAIGMSLSSLIVVINALRLSRSELTAA</sequence>
<dbReference type="InterPro" id="IPR001757">
    <property type="entry name" value="P_typ_ATPase"/>
</dbReference>
<dbReference type="InterPro" id="IPR021993">
    <property type="entry name" value="ATPase-cat-bd"/>
</dbReference>
<name>A0ABQ0A424_9GAMM</name>
<keyword evidence="12 15" id="KW-1133">Transmembrane helix</keyword>
<evidence type="ECO:0000256" key="15">
    <source>
        <dbReference type="RuleBase" id="RU362081"/>
    </source>
</evidence>
<dbReference type="RefSeq" id="WP_353301351.1">
    <property type="nucleotide sequence ID" value="NZ_BAABWN010000001.1"/>
</dbReference>
<keyword evidence="13" id="KW-0406">Ion transport</keyword>
<gene>
    <name evidence="17" type="ORF">NBRC116591_02080</name>
</gene>
<keyword evidence="10" id="KW-0460">Magnesium</keyword>
<evidence type="ECO:0000256" key="12">
    <source>
        <dbReference type="ARBA" id="ARBA00022989"/>
    </source>
</evidence>
<dbReference type="PROSITE" id="PS50846">
    <property type="entry name" value="HMA_2"/>
    <property type="match status" value="1"/>
</dbReference>
<feature type="transmembrane region" description="Helical" evidence="15">
    <location>
        <begin position="756"/>
        <end position="775"/>
    </location>
</feature>
<dbReference type="PROSITE" id="PS01229">
    <property type="entry name" value="COF_2"/>
    <property type="match status" value="1"/>
</dbReference>
<evidence type="ECO:0000256" key="9">
    <source>
        <dbReference type="ARBA" id="ARBA00022840"/>
    </source>
</evidence>
<dbReference type="PRINTS" id="PR00120">
    <property type="entry name" value="HATPASE"/>
</dbReference>
<keyword evidence="8 15" id="KW-0547">Nucleotide-binding</keyword>
<dbReference type="InterPro" id="IPR023299">
    <property type="entry name" value="ATPase_P-typ_cyto_dom_N"/>
</dbReference>
<dbReference type="Pfam" id="PF00122">
    <property type="entry name" value="E1-E2_ATPase"/>
    <property type="match status" value="1"/>
</dbReference>
<keyword evidence="6 15" id="KW-0812">Transmembrane</keyword>
<feature type="domain" description="HMA" evidence="16">
    <location>
        <begin position="97"/>
        <end position="163"/>
    </location>
</feature>
<keyword evidence="9 15" id="KW-0067">ATP-binding</keyword>
<reference evidence="17 18" key="1">
    <citation type="submission" date="2024-04" db="EMBL/GenBank/DDBJ databases">
        <title>Draft genome sequence of Sessilibacter corallicola NBRC 116591.</title>
        <authorList>
            <person name="Miyakawa T."/>
            <person name="Kusuya Y."/>
            <person name="Miura T."/>
        </authorList>
    </citation>
    <scope>NUCLEOTIDE SEQUENCE [LARGE SCALE GENOMIC DNA]</scope>
    <source>
        <strain evidence="17 18">KU-00831-HH</strain>
    </source>
</reference>
<dbReference type="PROSITE" id="PS00154">
    <property type="entry name" value="ATPASE_E1_E2"/>
    <property type="match status" value="1"/>
</dbReference>
<feature type="transmembrane region" description="Helical" evidence="15">
    <location>
        <begin position="182"/>
        <end position="206"/>
    </location>
</feature>
<dbReference type="NCBIfam" id="TIGR01525">
    <property type="entry name" value="ATPase-IB_hvy"/>
    <property type="match status" value="1"/>
</dbReference>
<dbReference type="InterPro" id="IPR059000">
    <property type="entry name" value="ATPase_P-type_domA"/>
</dbReference>
<feature type="transmembrane region" description="Helical" evidence="15">
    <location>
        <begin position="212"/>
        <end position="234"/>
    </location>
</feature>
<dbReference type="InterPro" id="IPR018303">
    <property type="entry name" value="ATPase_P-typ_P_site"/>
</dbReference>
<evidence type="ECO:0000256" key="10">
    <source>
        <dbReference type="ARBA" id="ARBA00022842"/>
    </source>
</evidence>
<keyword evidence="4 15" id="KW-1003">Cell membrane</keyword>
<evidence type="ECO:0000256" key="5">
    <source>
        <dbReference type="ARBA" id="ARBA00022553"/>
    </source>
</evidence>
<keyword evidence="18" id="KW-1185">Reference proteome</keyword>
<feature type="transmembrane region" description="Helical" evidence="15">
    <location>
        <begin position="781"/>
        <end position="798"/>
    </location>
</feature>
<dbReference type="Proteomes" id="UP001465153">
    <property type="component" value="Unassembled WGS sequence"/>
</dbReference>
<feature type="transmembrane region" description="Helical" evidence="15">
    <location>
        <begin position="457"/>
        <end position="480"/>
    </location>
</feature>
<keyword evidence="5" id="KW-0597">Phosphoprotein</keyword>
<dbReference type="Gene3D" id="3.30.70.100">
    <property type="match status" value="1"/>
</dbReference>
<dbReference type="Pfam" id="PF00403">
    <property type="entry name" value="HMA"/>
    <property type="match status" value="1"/>
</dbReference>
<feature type="transmembrane region" description="Helical" evidence="15">
    <location>
        <begin position="274"/>
        <end position="292"/>
    </location>
</feature>
<dbReference type="InterPro" id="IPR036412">
    <property type="entry name" value="HAD-like_sf"/>
</dbReference>
<dbReference type="EMBL" id="BAABWN010000001">
    <property type="protein sequence ID" value="GAA6166398.1"/>
    <property type="molecule type" value="Genomic_DNA"/>
</dbReference>
<dbReference type="NCBIfam" id="TIGR01512">
    <property type="entry name" value="ATPase-IB2_Cd"/>
    <property type="match status" value="1"/>
</dbReference>
<accession>A0ABQ0A424</accession>
<dbReference type="Gene3D" id="2.70.150.10">
    <property type="entry name" value="Calcium-transporting ATPase, cytoplasmic transduction domain A"/>
    <property type="match status" value="1"/>
</dbReference>
<feature type="transmembrane region" description="Helical" evidence="15">
    <location>
        <begin position="430"/>
        <end position="451"/>
    </location>
</feature>
<dbReference type="NCBIfam" id="TIGR01511">
    <property type="entry name" value="ATPase-IB1_Cu"/>
    <property type="match status" value="1"/>
</dbReference>
<dbReference type="InterPro" id="IPR006121">
    <property type="entry name" value="HMA_dom"/>
</dbReference>
<evidence type="ECO:0000256" key="2">
    <source>
        <dbReference type="ARBA" id="ARBA00006024"/>
    </source>
</evidence>
<comment type="subcellular location">
    <subcellularLocation>
        <location evidence="1">Cell membrane</location>
        <topology evidence="1">Multi-pass membrane protein</topology>
    </subcellularLocation>
</comment>
<evidence type="ECO:0000256" key="1">
    <source>
        <dbReference type="ARBA" id="ARBA00004651"/>
    </source>
</evidence>
<dbReference type="SUPFAM" id="SSF55008">
    <property type="entry name" value="HMA, heavy metal-associated domain"/>
    <property type="match status" value="1"/>
</dbReference>
<dbReference type="InterPro" id="IPR023214">
    <property type="entry name" value="HAD_sf"/>
</dbReference>
<evidence type="ECO:0000256" key="14">
    <source>
        <dbReference type="ARBA" id="ARBA00023136"/>
    </source>
</evidence>
<dbReference type="PANTHER" id="PTHR43520">
    <property type="entry name" value="ATP7, ISOFORM B"/>
    <property type="match status" value="1"/>
</dbReference>
<keyword evidence="11" id="KW-1278">Translocase</keyword>
<dbReference type="Gene3D" id="3.40.1110.10">
    <property type="entry name" value="Calcium-transporting ATPase, cytoplasmic domain N"/>
    <property type="match status" value="1"/>
</dbReference>
<evidence type="ECO:0000256" key="3">
    <source>
        <dbReference type="ARBA" id="ARBA00022448"/>
    </source>
</evidence>
<dbReference type="PRINTS" id="PR00119">
    <property type="entry name" value="CATATPASE"/>
</dbReference>
<evidence type="ECO:0000256" key="11">
    <source>
        <dbReference type="ARBA" id="ARBA00022967"/>
    </source>
</evidence>
<dbReference type="SUPFAM" id="SSF56784">
    <property type="entry name" value="HAD-like"/>
    <property type="match status" value="1"/>
</dbReference>
<keyword evidence="7 15" id="KW-0479">Metal-binding</keyword>
<evidence type="ECO:0000313" key="18">
    <source>
        <dbReference type="Proteomes" id="UP001465153"/>
    </source>
</evidence>
<proteinExistence type="inferred from homology"/>
<evidence type="ECO:0000256" key="4">
    <source>
        <dbReference type="ARBA" id="ARBA00022475"/>
    </source>
</evidence>
<evidence type="ECO:0000256" key="13">
    <source>
        <dbReference type="ARBA" id="ARBA00023065"/>
    </source>
</evidence>